<comment type="caution">
    <text evidence="2">The sequence shown here is derived from an EMBL/GenBank/DDBJ whole genome shotgun (WGS) entry which is preliminary data.</text>
</comment>
<dbReference type="AlphaFoldDB" id="A0A7W7VP42"/>
<accession>A0A7W7VP42</accession>
<protein>
    <submittedName>
        <fullName evidence="2">Uncharacterized protein</fullName>
    </submittedName>
</protein>
<evidence type="ECO:0000313" key="2">
    <source>
        <dbReference type="EMBL" id="MBB4917547.1"/>
    </source>
</evidence>
<dbReference type="RefSeq" id="WP_184717838.1">
    <property type="nucleotide sequence ID" value="NZ_JACHJP010000004.1"/>
</dbReference>
<dbReference type="Proteomes" id="UP000552644">
    <property type="component" value="Unassembled WGS sequence"/>
</dbReference>
<organism evidence="2 3">
    <name type="scientific">Streptosporangium saharense</name>
    <dbReference type="NCBI Taxonomy" id="1706840"/>
    <lineage>
        <taxon>Bacteria</taxon>
        <taxon>Bacillati</taxon>
        <taxon>Actinomycetota</taxon>
        <taxon>Actinomycetes</taxon>
        <taxon>Streptosporangiales</taxon>
        <taxon>Streptosporangiaceae</taxon>
        <taxon>Streptosporangium</taxon>
    </lineage>
</organism>
<proteinExistence type="predicted"/>
<keyword evidence="1" id="KW-1133">Transmembrane helix</keyword>
<feature type="transmembrane region" description="Helical" evidence="1">
    <location>
        <begin position="21"/>
        <end position="43"/>
    </location>
</feature>
<dbReference type="EMBL" id="JACHJP010000004">
    <property type="protein sequence ID" value="MBB4917547.1"/>
    <property type="molecule type" value="Genomic_DNA"/>
</dbReference>
<evidence type="ECO:0000256" key="1">
    <source>
        <dbReference type="SAM" id="Phobius"/>
    </source>
</evidence>
<keyword evidence="1" id="KW-0812">Transmembrane</keyword>
<keyword evidence="3" id="KW-1185">Reference proteome</keyword>
<reference evidence="2 3" key="1">
    <citation type="submission" date="2020-08" db="EMBL/GenBank/DDBJ databases">
        <title>Genomic Encyclopedia of Type Strains, Phase III (KMG-III): the genomes of soil and plant-associated and newly described type strains.</title>
        <authorList>
            <person name="Whitman W."/>
        </authorList>
    </citation>
    <scope>NUCLEOTIDE SEQUENCE [LARGE SCALE GENOMIC DNA]</scope>
    <source>
        <strain evidence="2 3">CECT 8840</strain>
    </source>
</reference>
<evidence type="ECO:0000313" key="3">
    <source>
        <dbReference type="Proteomes" id="UP000552644"/>
    </source>
</evidence>
<sequence length="142" mass="16201">MFARYRWRPRAMARWEKAQTMVGFVVVVGMVAFVALGALVWTVPVRGARPRPAAPWPVEAYALGTVPKDGELEIQHLRTTWPQAEEWAVTHSLAADVDEVYVRRNRTTWIWRNGEQVRKITRGDHGDAPHPVVARLAKDEHV</sequence>
<gene>
    <name evidence="2" type="ORF">FHS44_004655</name>
</gene>
<name>A0A7W7VP42_9ACTN</name>
<keyword evidence="1" id="KW-0472">Membrane</keyword>